<proteinExistence type="predicted"/>
<evidence type="ECO:0000313" key="2">
    <source>
        <dbReference type="EMBL" id="MBC2843639.1"/>
    </source>
</evidence>
<protein>
    <recommendedName>
        <fullName evidence="4">Tetratricopeptide repeat-containing protein</fullName>
    </recommendedName>
</protein>
<comment type="caution">
    <text evidence="2">The sequence shown here is derived from an EMBL/GenBank/DDBJ whole genome shotgun (WGS) entry which is preliminary data.</text>
</comment>
<organism evidence="2 3">
    <name type="scientific">Winogradskyella flava</name>
    <dbReference type="NCBI Taxonomy" id="1884876"/>
    <lineage>
        <taxon>Bacteria</taxon>
        <taxon>Pseudomonadati</taxon>
        <taxon>Bacteroidota</taxon>
        <taxon>Flavobacteriia</taxon>
        <taxon>Flavobacteriales</taxon>
        <taxon>Flavobacteriaceae</taxon>
        <taxon>Winogradskyella</taxon>
    </lineage>
</organism>
<dbReference type="AlphaFoldDB" id="A0A842IN48"/>
<dbReference type="EMBL" id="JACLCP010000001">
    <property type="protein sequence ID" value="MBC2843639.1"/>
    <property type="molecule type" value="Genomic_DNA"/>
</dbReference>
<evidence type="ECO:0008006" key="4">
    <source>
        <dbReference type="Google" id="ProtNLM"/>
    </source>
</evidence>
<dbReference type="SUPFAM" id="SSF48452">
    <property type="entry name" value="TPR-like"/>
    <property type="match status" value="1"/>
</dbReference>
<feature type="transmembrane region" description="Helical" evidence="1">
    <location>
        <begin position="78"/>
        <end position="96"/>
    </location>
</feature>
<accession>A0A842IN48</accession>
<dbReference type="Gene3D" id="1.25.40.10">
    <property type="entry name" value="Tetratricopeptide repeat domain"/>
    <property type="match status" value="1"/>
</dbReference>
<gene>
    <name evidence="2" type="ORF">H7F21_00915</name>
</gene>
<evidence type="ECO:0000256" key="1">
    <source>
        <dbReference type="SAM" id="Phobius"/>
    </source>
</evidence>
<dbReference type="InterPro" id="IPR011990">
    <property type="entry name" value="TPR-like_helical_dom_sf"/>
</dbReference>
<reference evidence="2" key="1">
    <citation type="submission" date="2020-08" db="EMBL/GenBank/DDBJ databases">
        <title>Winogradskyella ouciana sp. nov., isolated from the hadal seawater of the Mariana Trench.</title>
        <authorList>
            <person name="He X."/>
        </authorList>
    </citation>
    <scope>NUCLEOTIDE SEQUENCE [LARGE SCALE GENOMIC DNA]</scope>
    <source>
        <strain evidence="2">KCTC 52348</strain>
    </source>
</reference>
<keyword evidence="3" id="KW-1185">Reference proteome</keyword>
<keyword evidence="1" id="KW-0812">Transmembrane</keyword>
<dbReference type="RefSeq" id="WP_185787361.1">
    <property type="nucleotide sequence ID" value="NZ_JACLCP010000001.1"/>
</dbReference>
<keyword evidence="1" id="KW-0472">Membrane</keyword>
<evidence type="ECO:0000313" key="3">
    <source>
        <dbReference type="Proteomes" id="UP000533900"/>
    </source>
</evidence>
<keyword evidence="1" id="KW-1133">Transmembrane helix</keyword>
<sequence>MNNEELIQDYIANRLSEKEKAKVERLLETNSGFKTAFESHKDIAVAFKVSEADKLKTYFKQLEDNPVNSTSLFNKFKYVYLAVASIIAIGFFYNSFNTVSGNELFNSNFEIYPNTYQPVTRSNESSANNDAFVAYEKNDFITAERDFETLLKTSENPNIRFYYALSLLNQSKFDLALKQFEILDGKEYDYIEESLWFSALIQVKKENDIKAKEKLNQLKILKSAFKSEERKLLLQKLNNR</sequence>
<dbReference type="Proteomes" id="UP000533900">
    <property type="component" value="Unassembled WGS sequence"/>
</dbReference>
<name>A0A842IN48_9FLAO</name>